<sequence>MTSYPRHIPTAGGTPVHPSLLPKVGGPAPSHYPIANLHRQHVDLEEPGPDPERRILAHDDVARWLHSEAFVRLLAFVQAASHASVGKTCTGARSELEEAGDEAHPAIRTLLALLDTLDRWIDETPPEPQRARFGNKAFRTWMERLNTELPALVDPFPSVARLDLIAYLSDSFGNATRLDYGSGHELAFVCFLTCLDVVRFFADDDLSYVAVVVFARYLEVVRRIQETYTLEPAGSHGVWGLDDFQFVSYYWGSAQLIDHEHLTPRCITKKDVVSHFARDYMYLACIDFIYKMKQGPFFEHSPMLYDISGVPLWSKVNSGLLKMYIAEVLSKFPIVQHMKFGELLPFRPVDALTV</sequence>
<evidence type="ECO:0000256" key="5">
    <source>
        <dbReference type="ARBA" id="ARBA00023110"/>
    </source>
</evidence>
<evidence type="ECO:0000256" key="6">
    <source>
        <dbReference type="ARBA" id="ARBA00023235"/>
    </source>
</evidence>
<dbReference type="FunFam" id="1.20.120.1150:FF:000002">
    <property type="entry name" value="Serine/threonine-protein phosphatase 2A activator"/>
    <property type="match status" value="1"/>
</dbReference>
<comment type="function">
    <text evidence="7">PPIases accelerate the folding of proteins. It catalyzes the cis-trans isomerization of proline imidic peptide bonds in oligopeptides.</text>
</comment>
<dbReference type="OMA" id="IHESQDV"/>
<dbReference type="AlphaFoldDB" id="A0A0L0SLR5"/>
<dbReference type="GO" id="GO:0003755">
    <property type="term" value="F:peptidyl-prolyl cis-trans isomerase activity"/>
    <property type="evidence" value="ECO:0007669"/>
    <property type="project" value="UniProtKB-KW"/>
</dbReference>
<dbReference type="SUPFAM" id="SSF140984">
    <property type="entry name" value="PTPA-like"/>
    <property type="match status" value="1"/>
</dbReference>
<dbReference type="GO" id="GO:0008160">
    <property type="term" value="F:protein tyrosine phosphatase activator activity"/>
    <property type="evidence" value="ECO:0007669"/>
    <property type="project" value="TreeGrafter"/>
</dbReference>
<dbReference type="STRING" id="578462.A0A0L0SLR5"/>
<dbReference type="InterPro" id="IPR037218">
    <property type="entry name" value="PTPA_sf"/>
</dbReference>
<comment type="subcellular location">
    <subcellularLocation>
        <location evidence="2 7">Cytoplasm</location>
    </subcellularLocation>
</comment>
<keyword evidence="4 7" id="KW-0963">Cytoplasm</keyword>
<keyword evidence="10" id="KW-1185">Reference proteome</keyword>
<comment type="similarity">
    <text evidence="3 7">Belongs to the PTPA-type PPIase family.</text>
</comment>
<reference evidence="9 10" key="1">
    <citation type="submission" date="2009-11" db="EMBL/GenBank/DDBJ databases">
        <title>Annotation of Allomyces macrogynus ATCC 38327.</title>
        <authorList>
            <consortium name="The Broad Institute Genome Sequencing Platform"/>
            <person name="Russ C."/>
            <person name="Cuomo C."/>
            <person name="Burger G."/>
            <person name="Gray M.W."/>
            <person name="Holland P.W.H."/>
            <person name="King N."/>
            <person name="Lang F.B.F."/>
            <person name="Roger A.J."/>
            <person name="Ruiz-Trillo I."/>
            <person name="Young S.K."/>
            <person name="Zeng Q."/>
            <person name="Gargeya S."/>
            <person name="Fitzgerald M."/>
            <person name="Haas B."/>
            <person name="Abouelleil A."/>
            <person name="Alvarado L."/>
            <person name="Arachchi H.M."/>
            <person name="Berlin A."/>
            <person name="Chapman S.B."/>
            <person name="Gearin G."/>
            <person name="Goldberg J."/>
            <person name="Griggs A."/>
            <person name="Gujja S."/>
            <person name="Hansen M."/>
            <person name="Heiman D."/>
            <person name="Howarth C."/>
            <person name="Larimer J."/>
            <person name="Lui A."/>
            <person name="MacDonald P.J.P."/>
            <person name="McCowen C."/>
            <person name="Montmayeur A."/>
            <person name="Murphy C."/>
            <person name="Neiman D."/>
            <person name="Pearson M."/>
            <person name="Priest M."/>
            <person name="Roberts A."/>
            <person name="Saif S."/>
            <person name="Shea T."/>
            <person name="Sisk P."/>
            <person name="Stolte C."/>
            <person name="Sykes S."/>
            <person name="Wortman J."/>
            <person name="Nusbaum C."/>
            <person name="Birren B."/>
        </authorList>
    </citation>
    <scope>NUCLEOTIDE SEQUENCE [LARGE SCALE GENOMIC DNA]</scope>
    <source>
        <strain evidence="9 10">ATCC 38327</strain>
    </source>
</reference>
<dbReference type="VEuPathDB" id="FungiDB:AMAG_08540"/>
<organism evidence="9 10">
    <name type="scientific">Allomyces macrogynus (strain ATCC 38327)</name>
    <name type="common">Allomyces javanicus var. macrogynus</name>
    <dbReference type="NCBI Taxonomy" id="578462"/>
    <lineage>
        <taxon>Eukaryota</taxon>
        <taxon>Fungi</taxon>
        <taxon>Fungi incertae sedis</taxon>
        <taxon>Blastocladiomycota</taxon>
        <taxon>Blastocladiomycetes</taxon>
        <taxon>Blastocladiales</taxon>
        <taxon>Blastocladiaceae</taxon>
        <taxon>Allomyces</taxon>
    </lineage>
</organism>
<proteinExistence type="inferred from homology"/>
<evidence type="ECO:0000256" key="2">
    <source>
        <dbReference type="ARBA" id="ARBA00004496"/>
    </source>
</evidence>
<feature type="region of interest" description="Disordered" evidence="8">
    <location>
        <begin position="1"/>
        <end position="27"/>
    </location>
</feature>
<evidence type="ECO:0000256" key="4">
    <source>
        <dbReference type="ARBA" id="ARBA00022490"/>
    </source>
</evidence>
<protein>
    <recommendedName>
        <fullName evidence="7">Serine/threonine-protein phosphatase 2A activator</fullName>
        <ecNumber evidence="7">5.2.1.8</ecNumber>
    </recommendedName>
    <alternativeName>
        <fullName evidence="7">Phosphotyrosyl phosphatase activator</fullName>
    </alternativeName>
</protein>
<evidence type="ECO:0000256" key="3">
    <source>
        <dbReference type="ARBA" id="ARBA00011019"/>
    </source>
</evidence>
<dbReference type="GO" id="GO:0005634">
    <property type="term" value="C:nucleus"/>
    <property type="evidence" value="ECO:0007669"/>
    <property type="project" value="TreeGrafter"/>
</dbReference>
<dbReference type="GO" id="GO:0000159">
    <property type="term" value="C:protein phosphatase type 2A complex"/>
    <property type="evidence" value="ECO:0007669"/>
    <property type="project" value="TreeGrafter"/>
</dbReference>
<dbReference type="CDD" id="cd04087">
    <property type="entry name" value="PTPA"/>
    <property type="match status" value="1"/>
</dbReference>
<dbReference type="InterPro" id="IPR004327">
    <property type="entry name" value="Phstyr_phstse_ac"/>
</dbReference>
<dbReference type="GO" id="GO:0005737">
    <property type="term" value="C:cytoplasm"/>
    <property type="evidence" value="ECO:0007669"/>
    <property type="project" value="UniProtKB-SubCell"/>
</dbReference>
<reference evidence="10" key="2">
    <citation type="submission" date="2009-11" db="EMBL/GenBank/DDBJ databases">
        <title>The Genome Sequence of Allomyces macrogynus strain ATCC 38327.</title>
        <authorList>
            <consortium name="The Broad Institute Genome Sequencing Platform"/>
            <person name="Russ C."/>
            <person name="Cuomo C."/>
            <person name="Shea T."/>
            <person name="Young S.K."/>
            <person name="Zeng Q."/>
            <person name="Koehrsen M."/>
            <person name="Haas B."/>
            <person name="Borodovsky M."/>
            <person name="Guigo R."/>
            <person name="Alvarado L."/>
            <person name="Berlin A."/>
            <person name="Borenstein D."/>
            <person name="Chen Z."/>
            <person name="Engels R."/>
            <person name="Freedman E."/>
            <person name="Gellesch M."/>
            <person name="Goldberg J."/>
            <person name="Griggs A."/>
            <person name="Gujja S."/>
            <person name="Heiman D."/>
            <person name="Hepburn T."/>
            <person name="Howarth C."/>
            <person name="Jen D."/>
            <person name="Larson L."/>
            <person name="Lewis B."/>
            <person name="Mehta T."/>
            <person name="Park D."/>
            <person name="Pearson M."/>
            <person name="Roberts A."/>
            <person name="Saif S."/>
            <person name="Shenoy N."/>
            <person name="Sisk P."/>
            <person name="Stolte C."/>
            <person name="Sykes S."/>
            <person name="Walk T."/>
            <person name="White J."/>
            <person name="Yandava C."/>
            <person name="Burger G."/>
            <person name="Gray M.W."/>
            <person name="Holland P.W.H."/>
            <person name="King N."/>
            <person name="Lang F.B.F."/>
            <person name="Roger A.J."/>
            <person name="Ruiz-Trillo I."/>
            <person name="Lander E."/>
            <person name="Nusbaum C."/>
        </authorList>
    </citation>
    <scope>NUCLEOTIDE SEQUENCE [LARGE SCALE GENOMIC DNA]</scope>
    <source>
        <strain evidence="10">ATCC 38327</strain>
    </source>
</reference>
<keyword evidence="6 7" id="KW-0413">Isomerase</keyword>
<accession>A0A0L0SLR5</accession>
<dbReference type="Pfam" id="PF03095">
    <property type="entry name" value="PTPA"/>
    <property type="match status" value="1"/>
</dbReference>
<dbReference type="Gene3D" id="1.20.120.1150">
    <property type="match status" value="1"/>
</dbReference>
<dbReference type="GO" id="GO:0007052">
    <property type="term" value="P:mitotic spindle organization"/>
    <property type="evidence" value="ECO:0007669"/>
    <property type="project" value="TreeGrafter"/>
</dbReference>
<dbReference type="PANTHER" id="PTHR10012:SF0">
    <property type="entry name" value="SERINE_THREONINE-PROTEIN PHOSPHATASE 2A ACTIVATOR"/>
    <property type="match status" value="1"/>
</dbReference>
<dbReference type="EC" id="5.2.1.8" evidence="7"/>
<evidence type="ECO:0000313" key="10">
    <source>
        <dbReference type="Proteomes" id="UP000054350"/>
    </source>
</evidence>
<dbReference type="eggNOG" id="KOG2867">
    <property type="taxonomic scope" value="Eukaryota"/>
</dbReference>
<name>A0A0L0SLR5_ALLM3</name>
<gene>
    <name evidence="9" type="ORF">AMAG_08540</name>
</gene>
<evidence type="ECO:0000256" key="1">
    <source>
        <dbReference type="ARBA" id="ARBA00000971"/>
    </source>
</evidence>
<dbReference type="Proteomes" id="UP000054350">
    <property type="component" value="Unassembled WGS sequence"/>
</dbReference>
<dbReference type="PANTHER" id="PTHR10012">
    <property type="entry name" value="SERINE/THREONINE-PROTEIN PHOSPHATASE 2A REGULATORY SUBUNIT B"/>
    <property type="match status" value="1"/>
</dbReference>
<keyword evidence="5 7" id="KW-0697">Rotamase</keyword>
<dbReference type="PIRSF" id="PIRSF016325">
    <property type="entry name" value="Phstyr_phstse_ac"/>
    <property type="match status" value="1"/>
</dbReference>
<dbReference type="InterPro" id="IPR043170">
    <property type="entry name" value="PTPA_C_lid"/>
</dbReference>
<evidence type="ECO:0000256" key="7">
    <source>
        <dbReference type="RuleBase" id="RU361210"/>
    </source>
</evidence>
<dbReference type="OrthoDB" id="16120at2759"/>
<evidence type="ECO:0000313" key="9">
    <source>
        <dbReference type="EMBL" id="KNE63408.1"/>
    </source>
</evidence>
<evidence type="ECO:0000256" key="8">
    <source>
        <dbReference type="SAM" id="MobiDB-lite"/>
    </source>
</evidence>
<comment type="catalytic activity">
    <reaction evidence="1 7">
        <text>[protein]-peptidylproline (omega=180) = [protein]-peptidylproline (omega=0)</text>
        <dbReference type="Rhea" id="RHEA:16237"/>
        <dbReference type="Rhea" id="RHEA-COMP:10747"/>
        <dbReference type="Rhea" id="RHEA-COMP:10748"/>
        <dbReference type="ChEBI" id="CHEBI:83833"/>
        <dbReference type="ChEBI" id="CHEBI:83834"/>
        <dbReference type="EC" id="5.2.1.8"/>
    </reaction>
</comment>
<dbReference type="EMBL" id="GG745342">
    <property type="protein sequence ID" value="KNE63408.1"/>
    <property type="molecule type" value="Genomic_DNA"/>
</dbReference>